<name>A0A838CT89_9BACI</name>
<keyword evidence="3" id="KW-1185">Reference proteome</keyword>
<dbReference type="InterPro" id="IPR001763">
    <property type="entry name" value="Rhodanese-like_dom"/>
</dbReference>
<accession>A0A838CT89</accession>
<dbReference type="GO" id="GO:0016740">
    <property type="term" value="F:transferase activity"/>
    <property type="evidence" value="ECO:0007669"/>
    <property type="project" value="UniProtKB-KW"/>
</dbReference>
<sequence length="121" mass="14014">MIYILTTLIIFALLFFLYRYMPVTGVKPLTVDQWTNDVVLLDARDYQTSAKDRIEGAYCIPLSYLSRHYRDLPRQDIVLIVHDEVEKNLCTRLLRKKGHKVVGYTRACDSAYQQVPCLGGE</sequence>
<organism evidence="2 3">
    <name type="scientific">Halobacillus locisalis</name>
    <dbReference type="NCBI Taxonomy" id="220753"/>
    <lineage>
        <taxon>Bacteria</taxon>
        <taxon>Bacillati</taxon>
        <taxon>Bacillota</taxon>
        <taxon>Bacilli</taxon>
        <taxon>Bacillales</taxon>
        <taxon>Bacillaceae</taxon>
        <taxon>Halobacillus</taxon>
    </lineage>
</organism>
<dbReference type="Pfam" id="PF00581">
    <property type="entry name" value="Rhodanese"/>
    <property type="match status" value="1"/>
</dbReference>
<feature type="domain" description="Rhodanese" evidence="1">
    <location>
        <begin position="36"/>
        <end position="109"/>
    </location>
</feature>
<comment type="caution">
    <text evidence="2">The sequence shown here is derived from an EMBL/GenBank/DDBJ whole genome shotgun (WGS) entry which is preliminary data.</text>
</comment>
<evidence type="ECO:0000313" key="2">
    <source>
        <dbReference type="EMBL" id="MBA2174985.1"/>
    </source>
</evidence>
<proteinExistence type="predicted"/>
<dbReference type="Proteomes" id="UP000571017">
    <property type="component" value="Unassembled WGS sequence"/>
</dbReference>
<dbReference type="AlphaFoldDB" id="A0A838CT89"/>
<gene>
    <name evidence="2" type="ORF">H0266_08780</name>
</gene>
<dbReference type="Gene3D" id="3.40.250.10">
    <property type="entry name" value="Rhodanese-like domain"/>
    <property type="match status" value="1"/>
</dbReference>
<dbReference type="InterPro" id="IPR036873">
    <property type="entry name" value="Rhodanese-like_dom_sf"/>
</dbReference>
<dbReference type="PROSITE" id="PS50206">
    <property type="entry name" value="RHODANESE_3"/>
    <property type="match status" value="1"/>
</dbReference>
<protein>
    <submittedName>
        <fullName evidence="2">Sulfurtransferase</fullName>
    </submittedName>
</protein>
<reference evidence="2 3" key="1">
    <citation type="journal article" date="2004" name="Extremophiles">
        <title>Halobacillus locisalis sp. nov., a halophilic bacterium isolated from a marine solar saltern of the Yellow Sea in Korea.</title>
        <authorList>
            <person name="Yoon J.H."/>
            <person name="Kang K.H."/>
            <person name="Oh T.K."/>
            <person name="Park Y.H."/>
        </authorList>
    </citation>
    <scope>NUCLEOTIDE SEQUENCE [LARGE SCALE GENOMIC DNA]</scope>
    <source>
        <strain evidence="2 3">KCTC 3788</strain>
    </source>
</reference>
<dbReference type="EMBL" id="JACEFG010000002">
    <property type="protein sequence ID" value="MBA2174985.1"/>
    <property type="molecule type" value="Genomic_DNA"/>
</dbReference>
<evidence type="ECO:0000313" key="3">
    <source>
        <dbReference type="Proteomes" id="UP000571017"/>
    </source>
</evidence>
<evidence type="ECO:0000259" key="1">
    <source>
        <dbReference type="PROSITE" id="PS50206"/>
    </source>
</evidence>
<dbReference type="SUPFAM" id="SSF52821">
    <property type="entry name" value="Rhodanese/Cell cycle control phosphatase"/>
    <property type="match status" value="1"/>
</dbReference>
<dbReference type="RefSeq" id="WP_181472034.1">
    <property type="nucleotide sequence ID" value="NZ_JACEFG010000002.1"/>
</dbReference>
<keyword evidence="2" id="KW-0808">Transferase</keyword>